<dbReference type="PANTHER" id="PTHR11905:SF159">
    <property type="entry name" value="ADAM METALLOPROTEASE"/>
    <property type="match status" value="1"/>
</dbReference>
<evidence type="ECO:0000259" key="8">
    <source>
        <dbReference type="PROSITE" id="PS50215"/>
    </source>
</evidence>
<accession>A0A1E1WVK4</accession>
<feature type="binding site" evidence="7">
    <location>
        <position position="334"/>
    </location>
    <ligand>
        <name>Zn(2+)</name>
        <dbReference type="ChEBI" id="CHEBI:29105"/>
        <note>catalytic</note>
    </ligand>
</feature>
<evidence type="ECO:0000256" key="7">
    <source>
        <dbReference type="PROSITE-ProRule" id="PRU00276"/>
    </source>
</evidence>
<evidence type="ECO:0000256" key="6">
    <source>
        <dbReference type="ARBA" id="ARBA00023049"/>
    </source>
</evidence>
<evidence type="ECO:0000256" key="3">
    <source>
        <dbReference type="ARBA" id="ARBA00022723"/>
    </source>
</evidence>
<evidence type="ECO:0000313" key="9">
    <source>
        <dbReference type="EMBL" id="JAT91055.1"/>
    </source>
</evidence>
<protein>
    <submittedName>
        <fullName evidence="9">Putative metalloproteinase</fullName>
    </submittedName>
</protein>
<reference evidence="9" key="1">
    <citation type="submission" date="2015-08" db="EMBL/GenBank/DDBJ databases">
        <title>Proteomic endorsed transcriptomic profile of the venom gland from Tityus obscurus.</title>
        <authorList>
            <person name="Oliveira U.C."/>
            <person name="Nishiyama M.Y.Jr."/>
            <person name="Santos M.B."/>
            <person name="Silva A.P."/>
            <person name="Chalkidis H.M."/>
            <person name="Imberg A.S."/>
            <person name="Candido D.M."/>
            <person name="Yamanouye N."/>
            <person name="Dorce V.A."/>
            <person name="Junqueira-de-Azevedo I.L."/>
        </authorList>
    </citation>
    <scope>NUCLEOTIDE SEQUENCE</scope>
    <source>
        <tissue evidence="9">Telson</tissue>
    </source>
</reference>
<keyword evidence="6" id="KW-0482">Metalloprotease</keyword>
<dbReference type="Pfam" id="PF13582">
    <property type="entry name" value="Reprolysin_3"/>
    <property type="match status" value="1"/>
</dbReference>
<proteinExistence type="inferred from homology"/>
<evidence type="ECO:0000256" key="5">
    <source>
        <dbReference type="ARBA" id="ARBA00022833"/>
    </source>
</evidence>
<keyword evidence="3 7" id="KW-0479">Metal-binding</keyword>
<feature type="domain" description="Peptidase M12B" evidence="8">
    <location>
        <begin position="169"/>
        <end position="402"/>
    </location>
</feature>
<sequence>MYLAYIFLFVTVSAFPTGRVEVVFPSVETSRSGVKTVKFRAFDKDVELQLEPAGDILAEDFALYIGNHEKDHSFDVESVRRSLYRDSANGAALVIDDDEQPPSIEGFVLPNLSITPHEWKVIIEDGKRAHRVEKQTSDTNSYLSDKIILPDFQREMVNFTRIDRDDQCIVVEAVSVTERKVTNYFERNTTLVRAISTLYLMAQNLYDSMDLGIKFRLSGAILFTKETEPPFFESNELKEDKLLNAYATIKDIKNYFCENSTNSTANADIIILFVGRYMKMLNADGSTGGYAEGLAYPGTVCHSCKKVGVITYLSSLHKNYKANAIEALAHETAHLLGVPHDGDPPKETGVSGSPGAKSCPSKDGFFMGSNTGVNRNKFSKCSKDCVKYLLSKPEASCVYEECKARY</sequence>
<keyword evidence="4" id="KW-0378">Hydrolase</keyword>
<keyword evidence="5 7" id="KW-0862">Zinc</keyword>
<comment type="similarity">
    <text evidence="1">Belongs to the venom metalloproteinase (M12B) family.</text>
</comment>
<feature type="binding site" evidence="7">
    <location>
        <position position="340"/>
    </location>
    <ligand>
        <name>Zn(2+)</name>
        <dbReference type="ChEBI" id="CHEBI:29105"/>
        <note>catalytic</note>
    </ligand>
</feature>
<name>A0A1E1WVK4_TITOB</name>
<dbReference type="GO" id="GO:0006509">
    <property type="term" value="P:membrane protein ectodomain proteolysis"/>
    <property type="evidence" value="ECO:0007669"/>
    <property type="project" value="TreeGrafter"/>
</dbReference>
<evidence type="ECO:0000256" key="4">
    <source>
        <dbReference type="ARBA" id="ARBA00022801"/>
    </source>
</evidence>
<dbReference type="InterPro" id="IPR001590">
    <property type="entry name" value="Peptidase_M12B"/>
</dbReference>
<feature type="binding site" evidence="7">
    <location>
        <position position="330"/>
    </location>
    <ligand>
        <name>Zn(2+)</name>
        <dbReference type="ChEBI" id="CHEBI:29105"/>
        <note>catalytic</note>
    </ligand>
</feature>
<dbReference type="EMBL" id="GEMQ01000134">
    <property type="protein sequence ID" value="JAT91055.1"/>
    <property type="molecule type" value="Transcribed_RNA"/>
</dbReference>
<dbReference type="InterPro" id="IPR024079">
    <property type="entry name" value="MetalloPept_cat_dom_sf"/>
</dbReference>
<dbReference type="PROSITE" id="PS50215">
    <property type="entry name" value="ADAM_MEPRO"/>
    <property type="match status" value="1"/>
</dbReference>
<organism evidence="9">
    <name type="scientific">Tityus obscurus</name>
    <name type="common">Amazonian scorpion</name>
    <name type="synonym">Tityus cambridgei</name>
    <dbReference type="NCBI Taxonomy" id="1221240"/>
    <lineage>
        <taxon>Eukaryota</taxon>
        <taxon>Metazoa</taxon>
        <taxon>Ecdysozoa</taxon>
        <taxon>Arthropoda</taxon>
        <taxon>Chelicerata</taxon>
        <taxon>Arachnida</taxon>
        <taxon>Scorpiones</taxon>
        <taxon>Buthida</taxon>
        <taxon>Buthoidea</taxon>
        <taxon>Buthidae</taxon>
        <taxon>Tityus</taxon>
    </lineage>
</organism>
<comment type="caution">
    <text evidence="7">Lacks conserved residue(s) required for the propagation of feature annotation.</text>
</comment>
<dbReference type="GO" id="GO:0004222">
    <property type="term" value="F:metalloendopeptidase activity"/>
    <property type="evidence" value="ECO:0007669"/>
    <property type="project" value="InterPro"/>
</dbReference>
<dbReference type="AlphaFoldDB" id="A0A1E1WVK4"/>
<dbReference type="PANTHER" id="PTHR11905">
    <property type="entry name" value="ADAM A DISINTEGRIN AND METALLOPROTEASE DOMAIN"/>
    <property type="match status" value="1"/>
</dbReference>
<evidence type="ECO:0000256" key="2">
    <source>
        <dbReference type="ARBA" id="ARBA00022670"/>
    </source>
</evidence>
<feature type="active site" evidence="7">
    <location>
        <position position="331"/>
    </location>
</feature>
<dbReference type="SUPFAM" id="SSF55486">
    <property type="entry name" value="Metalloproteases ('zincins'), catalytic domain"/>
    <property type="match status" value="1"/>
</dbReference>
<evidence type="ECO:0000256" key="1">
    <source>
        <dbReference type="ARBA" id="ARBA00006629"/>
    </source>
</evidence>
<keyword evidence="2" id="KW-0645">Protease</keyword>
<dbReference type="Gene3D" id="3.40.390.10">
    <property type="entry name" value="Collagenase (Catalytic Domain)"/>
    <property type="match status" value="1"/>
</dbReference>
<dbReference type="GO" id="GO:0046872">
    <property type="term" value="F:metal ion binding"/>
    <property type="evidence" value="ECO:0007669"/>
    <property type="project" value="UniProtKB-KW"/>
</dbReference>